<evidence type="ECO:0000313" key="1">
    <source>
        <dbReference type="EMBL" id="OYN89350.1"/>
    </source>
</evidence>
<dbReference type="Proteomes" id="UP000216300">
    <property type="component" value="Unassembled WGS sequence"/>
</dbReference>
<dbReference type="RefSeq" id="WP_094455021.1">
    <property type="nucleotide sequence ID" value="NZ_NMVJ01000009.1"/>
</dbReference>
<protein>
    <submittedName>
        <fullName evidence="1">Uncharacterized protein</fullName>
    </submittedName>
</protein>
<keyword evidence="2" id="KW-1185">Reference proteome</keyword>
<organism evidence="1 2">
    <name type="scientific">Parenemella sanctibonifatiensis</name>
    <dbReference type="NCBI Taxonomy" id="2016505"/>
    <lineage>
        <taxon>Bacteria</taxon>
        <taxon>Bacillati</taxon>
        <taxon>Actinomycetota</taxon>
        <taxon>Actinomycetes</taxon>
        <taxon>Propionibacteriales</taxon>
        <taxon>Propionibacteriaceae</taxon>
        <taxon>Parenemella</taxon>
    </lineage>
</organism>
<comment type="caution">
    <text evidence="1">The sequence shown here is derived from an EMBL/GenBank/DDBJ whole genome shotgun (WGS) entry which is preliminary data.</text>
</comment>
<sequence>MVLRRICVQTMRLIQRLSDWVNRNSGVLKLAGDVTFRLNRTDKPAAHLLIKGAKEAELILWESGEMEVWVYPMSYEEHHRIGDADALERILSDFLDRVGRSGR</sequence>
<proteinExistence type="predicted"/>
<reference evidence="1 2" key="1">
    <citation type="submission" date="2017-07" db="EMBL/GenBank/DDBJ databases">
        <title>Draft whole genome sequences of clinical Proprionibacteriaceae strains.</title>
        <authorList>
            <person name="Bernier A.-M."/>
            <person name="Bernard K."/>
            <person name="Domingo M.-C."/>
        </authorList>
    </citation>
    <scope>NUCLEOTIDE SEQUENCE [LARGE SCALE GENOMIC DNA]</scope>
    <source>
        <strain evidence="1 2">NML 150081</strain>
    </source>
</reference>
<accession>A0A255EDK5</accession>
<dbReference type="EMBL" id="NMVJ01000009">
    <property type="protein sequence ID" value="OYN89350.1"/>
    <property type="molecule type" value="Genomic_DNA"/>
</dbReference>
<dbReference type="AlphaFoldDB" id="A0A255EDK5"/>
<gene>
    <name evidence="1" type="ORF">CGZ91_10625</name>
</gene>
<name>A0A255EDK5_9ACTN</name>
<evidence type="ECO:0000313" key="2">
    <source>
        <dbReference type="Proteomes" id="UP000216300"/>
    </source>
</evidence>